<dbReference type="InterPro" id="IPR013320">
    <property type="entry name" value="ConA-like_dom_sf"/>
</dbReference>
<protein>
    <recommendedName>
        <fullName evidence="2">GH16 domain-containing protein</fullName>
    </recommendedName>
</protein>
<dbReference type="SUPFAM" id="SSF49899">
    <property type="entry name" value="Concanavalin A-like lectins/glucanases"/>
    <property type="match status" value="1"/>
</dbReference>
<evidence type="ECO:0000313" key="3">
    <source>
        <dbReference type="EMBL" id="KAK3677191.1"/>
    </source>
</evidence>
<dbReference type="EMBL" id="JAUTXT010000007">
    <property type="protein sequence ID" value="KAK3677191.1"/>
    <property type="molecule type" value="Genomic_DNA"/>
</dbReference>
<feature type="domain" description="GH16" evidence="2">
    <location>
        <begin position="39"/>
        <end position="311"/>
    </location>
</feature>
<keyword evidence="4" id="KW-1185">Reference proteome</keyword>
<dbReference type="Gene3D" id="2.60.120.200">
    <property type="match status" value="1"/>
</dbReference>
<feature type="chain" id="PRO_5041911309" description="GH16 domain-containing protein" evidence="1">
    <location>
        <begin position="22"/>
        <end position="439"/>
    </location>
</feature>
<evidence type="ECO:0000313" key="4">
    <source>
        <dbReference type="Proteomes" id="UP001274830"/>
    </source>
</evidence>
<dbReference type="InterPro" id="IPR050546">
    <property type="entry name" value="Glycosyl_Hydrlase_16"/>
</dbReference>
<name>A0AAE0WSF2_9PEZI</name>
<keyword evidence="1" id="KW-0732">Signal</keyword>
<reference evidence="3" key="1">
    <citation type="submission" date="2023-07" db="EMBL/GenBank/DDBJ databases">
        <title>Black Yeasts Isolated from many extreme environments.</title>
        <authorList>
            <person name="Coleine C."/>
            <person name="Stajich J.E."/>
            <person name="Selbmann L."/>
        </authorList>
    </citation>
    <scope>NUCLEOTIDE SEQUENCE</scope>
    <source>
        <strain evidence="3">CCFEE 5485</strain>
    </source>
</reference>
<dbReference type="PROSITE" id="PS51762">
    <property type="entry name" value="GH16_2"/>
    <property type="match status" value="1"/>
</dbReference>
<dbReference type="GO" id="GO:0004553">
    <property type="term" value="F:hydrolase activity, hydrolyzing O-glycosyl compounds"/>
    <property type="evidence" value="ECO:0007669"/>
    <property type="project" value="InterPro"/>
</dbReference>
<dbReference type="PANTHER" id="PTHR10963">
    <property type="entry name" value="GLYCOSYL HYDROLASE-RELATED"/>
    <property type="match status" value="1"/>
</dbReference>
<comment type="caution">
    <text evidence="3">The sequence shown here is derived from an EMBL/GenBank/DDBJ whole genome shotgun (WGS) entry which is preliminary data.</text>
</comment>
<gene>
    <name evidence="3" type="ORF">LTR78_002729</name>
</gene>
<evidence type="ECO:0000256" key="1">
    <source>
        <dbReference type="SAM" id="SignalP"/>
    </source>
</evidence>
<organism evidence="3 4">
    <name type="scientific">Recurvomyces mirabilis</name>
    <dbReference type="NCBI Taxonomy" id="574656"/>
    <lineage>
        <taxon>Eukaryota</taxon>
        <taxon>Fungi</taxon>
        <taxon>Dikarya</taxon>
        <taxon>Ascomycota</taxon>
        <taxon>Pezizomycotina</taxon>
        <taxon>Dothideomycetes</taxon>
        <taxon>Dothideomycetidae</taxon>
        <taxon>Mycosphaerellales</taxon>
        <taxon>Teratosphaeriaceae</taxon>
        <taxon>Recurvomyces</taxon>
    </lineage>
</organism>
<dbReference type="AlphaFoldDB" id="A0AAE0WSF2"/>
<evidence type="ECO:0000259" key="2">
    <source>
        <dbReference type="PROSITE" id="PS51762"/>
    </source>
</evidence>
<feature type="signal peptide" evidence="1">
    <location>
        <begin position="1"/>
        <end position="21"/>
    </location>
</feature>
<proteinExistence type="predicted"/>
<dbReference type="Proteomes" id="UP001274830">
    <property type="component" value="Unassembled WGS sequence"/>
</dbReference>
<dbReference type="PANTHER" id="PTHR10963:SF24">
    <property type="entry name" value="GLYCOSIDASE C21B10.07-RELATED"/>
    <property type="match status" value="1"/>
</dbReference>
<sequence>MLTFVSTTVLSATLFASLGRSLPTNTASSTPSGSYSLIADWSGANFFDNFAAFTGADPTNGNVRFVSMEEAASKGYTGFVHYSATNTSNAYIGVDYTSKSANRESVRLTSKQNFDAGVVIISDVVHAPSAYGSWPALWLLGDESATGIWPGNGGEYDYFESVHTTDYNSMTMHTQPGCSVDNTTTAFQGRLQNADCNTGKGGDGCSIRALNQDKSSSSTLATAGAAFNKQGGGVYANVWTTQGVATYLFDRKNLPADIVAGKPNPSSWTSTPLARFSGTGCDYTSSLSTLVHVIDHTFCGDWAGKVWQSSGAAAATNTATCAEYVQNNPSAFKDAYFEIASIKIYGASGISPGRSTYAKRDVAPAPIAYPTIDLRTRDAECPDMPNATVTSTAASSSGMVHHHAHGLNHTHLHGHHNHTANSTMIRTRLIESSMFSFLA</sequence>
<accession>A0AAE0WSF2</accession>
<dbReference type="Pfam" id="PF26113">
    <property type="entry name" value="GH16_XgeA"/>
    <property type="match status" value="1"/>
</dbReference>
<dbReference type="InterPro" id="IPR000757">
    <property type="entry name" value="Beta-glucanase-like"/>
</dbReference>
<dbReference type="GO" id="GO:0009251">
    <property type="term" value="P:glucan catabolic process"/>
    <property type="evidence" value="ECO:0007669"/>
    <property type="project" value="TreeGrafter"/>
</dbReference>